<name>A0ACC4B316_POPAL</name>
<accession>A0ACC4B316</accession>
<evidence type="ECO:0000313" key="2">
    <source>
        <dbReference type="Proteomes" id="UP000309997"/>
    </source>
</evidence>
<keyword evidence="2" id="KW-1185">Reference proteome</keyword>
<dbReference type="Proteomes" id="UP000309997">
    <property type="component" value="Unassembled WGS sequence"/>
</dbReference>
<dbReference type="EMBL" id="RCHU02000014">
    <property type="protein sequence ID" value="KAL3572865.1"/>
    <property type="molecule type" value="Genomic_DNA"/>
</dbReference>
<evidence type="ECO:0000313" key="1">
    <source>
        <dbReference type="EMBL" id="KAL3572865.1"/>
    </source>
</evidence>
<reference evidence="1 2" key="1">
    <citation type="journal article" date="2024" name="Plant Biotechnol. J.">
        <title>Genome and CRISPR/Cas9 system of a widespread forest tree (Populus alba) in the world.</title>
        <authorList>
            <person name="Liu Y.J."/>
            <person name="Jiang P.F."/>
            <person name="Han X.M."/>
            <person name="Li X.Y."/>
            <person name="Wang H.M."/>
            <person name="Wang Y.J."/>
            <person name="Wang X.X."/>
            <person name="Zeng Q.Y."/>
        </authorList>
    </citation>
    <scope>NUCLEOTIDE SEQUENCE [LARGE SCALE GENOMIC DNA]</scope>
    <source>
        <strain evidence="2">cv. PAL-ZL1</strain>
    </source>
</reference>
<proteinExistence type="predicted"/>
<sequence length="53" mass="6143">MQLEDKRNDSVCAGNLSRLEMRRPMQNAGPNGSVEYYLNSLCLISWYLHNQEP</sequence>
<gene>
    <name evidence="1" type="ORF">D5086_026769</name>
</gene>
<feature type="non-terminal residue" evidence="1">
    <location>
        <position position="53"/>
    </location>
</feature>
<protein>
    <submittedName>
        <fullName evidence="1">Uncharacterized protein</fullName>
    </submittedName>
</protein>
<organism evidence="1 2">
    <name type="scientific">Populus alba</name>
    <name type="common">White poplar</name>
    <dbReference type="NCBI Taxonomy" id="43335"/>
    <lineage>
        <taxon>Eukaryota</taxon>
        <taxon>Viridiplantae</taxon>
        <taxon>Streptophyta</taxon>
        <taxon>Embryophyta</taxon>
        <taxon>Tracheophyta</taxon>
        <taxon>Spermatophyta</taxon>
        <taxon>Magnoliopsida</taxon>
        <taxon>eudicotyledons</taxon>
        <taxon>Gunneridae</taxon>
        <taxon>Pentapetalae</taxon>
        <taxon>rosids</taxon>
        <taxon>fabids</taxon>
        <taxon>Malpighiales</taxon>
        <taxon>Salicaceae</taxon>
        <taxon>Saliceae</taxon>
        <taxon>Populus</taxon>
    </lineage>
</organism>
<comment type="caution">
    <text evidence="1">The sequence shown here is derived from an EMBL/GenBank/DDBJ whole genome shotgun (WGS) entry which is preliminary data.</text>
</comment>